<accession>A0AAN7VD72</accession>
<organism evidence="2 3">
    <name type="scientific">Pyrocoelia pectoralis</name>
    <dbReference type="NCBI Taxonomy" id="417401"/>
    <lineage>
        <taxon>Eukaryota</taxon>
        <taxon>Metazoa</taxon>
        <taxon>Ecdysozoa</taxon>
        <taxon>Arthropoda</taxon>
        <taxon>Hexapoda</taxon>
        <taxon>Insecta</taxon>
        <taxon>Pterygota</taxon>
        <taxon>Neoptera</taxon>
        <taxon>Endopterygota</taxon>
        <taxon>Coleoptera</taxon>
        <taxon>Polyphaga</taxon>
        <taxon>Elateriformia</taxon>
        <taxon>Elateroidea</taxon>
        <taxon>Lampyridae</taxon>
        <taxon>Lampyrinae</taxon>
        <taxon>Pyrocoelia</taxon>
    </lineage>
</organism>
<evidence type="ECO:0000313" key="3">
    <source>
        <dbReference type="Proteomes" id="UP001329430"/>
    </source>
</evidence>
<dbReference type="Pfam" id="PF10545">
    <property type="entry name" value="MADF_DNA_bdg"/>
    <property type="match status" value="1"/>
</dbReference>
<feature type="domain" description="MADF" evidence="1">
    <location>
        <begin position="12"/>
        <end position="61"/>
    </location>
</feature>
<dbReference type="AlphaFoldDB" id="A0AAN7VD72"/>
<keyword evidence="3" id="KW-1185">Reference proteome</keyword>
<gene>
    <name evidence="2" type="ORF">RI129_009098</name>
</gene>
<sequence>MPSFEEKMNLKLVAEVEKFPILYNYKLDGYSKCDSVDAAWENIAKEMKDTVKVTKWKMEWNVWPLLGDCFLQTVQLLKVQFRVKSVVVGEQLIVDDSLPIPPNTRHVNLRLATVSTGSPRFDHDRFRHVMSRDTFRRKNPQLYRLYSDPKWESRPKTLPS</sequence>
<protein>
    <recommendedName>
        <fullName evidence="1">MADF domain-containing protein</fullName>
    </recommendedName>
</protein>
<name>A0AAN7VD72_9COLE</name>
<reference evidence="2 3" key="1">
    <citation type="journal article" date="2024" name="Insects">
        <title>An Improved Chromosome-Level Genome Assembly of the Firefly Pyrocoelia pectoralis.</title>
        <authorList>
            <person name="Fu X."/>
            <person name="Meyer-Rochow V.B."/>
            <person name="Ballantyne L."/>
            <person name="Zhu X."/>
        </authorList>
    </citation>
    <scope>NUCLEOTIDE SEQUENCE [LARGE SCALE GENOMIC DNA]</scope>
    <source>
        <strain evidence="2">XCY_ONT2</strain>
    </source>
</reference>
<comment type="caution">
    <text evidence="2">The sequence shown here is derived from an EMBL/GenBank/DDBJ whole genome shotgun (WGS) entry which is preliminary data.</text>
</comment>
<evidence type="ECO:0000313" key="2">
    <source>
        <dbReference type="EMBL" id="KAK5642931.1"/>
    </source>
</evidence>
<dbReference type="EMBL" id="JAVRBK010000006">
    <property type="protein sequence ID" value="KAK5642931.1"/>
    <property type="molecule type" value="Genomic_DNA"/>
</dbReference>
<evidence type="ECO:0000259" key="1">
    <source>
        <dbReference type="Pfam" id="PF10545"/>
    </source>
</evidence>
<proteinExistence type="predicted"/>
<dbReference type="InterPro" id="IPR006578">
    <property type="entry name" value="MADF-dom"/>
</dbReference>
<dbReference type="Proteomes" id="UP001329430">
    <property type="component" value="Chromosome 6"/>
</dbReference>